<accession>A0A0A9GSV0</accession>
<protein>
    <submittedName>
        <fullName evidence="1">Uncharacterized protein</fullName>
    </submittedName>
</protein>
<dbReference type="EMBL" id="GBRH01170269">
    <property type="protein sequence ID" value="JAE27627.1"/>
    <property type="molecule type" value="Transcribed_RNA"/>
</dbReference>
<evidence type="ECO:0000313" key="1">
    <source>
        <dbReference type="EMBL" id="JAE27627.1"/>
    </source>
</evidence>
<proteinExistence type="predicted"/>
<reference evidence="1" key="2">
    <citation type="journal article" date="2015" name="Data Brief">
        <title>Shoot transcriptome of the giant reed, Arundo donax.</title>
        <authorList>
            <person name="Barrero R.A."/>
            <person name="Guerrero F.D."/>
            <person name="Moolhuijzen P."/>
            <person name="Goolsby J.A."/>
            <person name="Tidwell J."/>
            <person name="Bellgard S.E."/>
            <person name="Bellgard M.I."/>
        </authorList>
    </citation>
    <scope>NUCLEOTIDE SEQUENCE</scope>
    <source>
        <tissue evidence="1">Shoot tissue taken approximately 20 cm above the soil surface</tissue>
    </source>
</reference>
<reference evidence="1" key="1">
    <citation type="submission" date="2014-09" db="EMBL/GenBank/DDBJ databases">
        <authorList>
            <person name="Magalhaes I.L.F."/>
            <person name="Oliveira U."/>
            <person name="Santos F.R."/>
            <person name="Vidigal T.H.D.A."/>
            <person name="Brescovit A.D."/>
            <person name="Santos A.J."/>
        </authorList>
    </citation>
    <scope>NUCLEOTIDE SEQUENCE</scope>
    <source>
        <tissue evidence="1">Shoot tissue taken approximately 20 cm above the soil surface</tissue>
    </source>
</reference>
<dbReference type="AlphaFoldDB" id="A0A0A9GSV0"/>
<name>A0A0A9GSV0_ARUDO</name>
<sequence>MLIKFHCLIDSSSNGTRAGLGNRHLYKYEKFHLTPFNYCGSLGFEWTYYSTVLHREAYHVLVHCSFHCYQFLA</sequence>
<organism evidence="1">
    <name type="scientific">Arundo donax</name>
    <name type="common">Giant reed</name>
    <name type="synonym">Donax arundinaceus</name>
    <dbReference type="NCBI Taxonomy" id="35708"/>
    <lineage>
        <taxon>Eukaryota</taxon>
        <taxon>Viridiplantae</taxon>
        <taxon>Streptophyta</taxon>
        <taxon>Embryophyta</taxon>
        <taxon>Tracheophyta</taxon>
        <taxon>Spermatophyta</taxon>
        <taxon>Magnoliopsida</taxon>
        <taxon>Liliopsida</taxon>
        <taxon>Poales</taxon>
        <taxon>Poaceae</taxon>
        <taxon>PACMAD clade</taxon>
        <taxon>Arundinoideae</taxon>
        <taxon>Arundineae</taxon>
        <taxon>Arundo</taxon>
    </lineage>
</organism>